<feature type="transmembrane region" description="Helical" evidence="6">
    <location>
        <begin position="277"/>
        <end position="297"/>
    </location>
</feature>
<evidence type="ECO:0000256" key="4">
    <source>
        <dbReference type="ARBA" id="ARBA00022989"/>
    </source>
</evidence>
<evidence type="ECO:0000259" key="7">
    <source>
        <dbReference type="Pfam" id="PF00892"/>
    </source>
</evidence>
<protein>
    <recommendedName>
        <fullName evidence="6">WAT1-related protein</fullName>
    </recommendedName>
</protein>
<keyword evidence="9" id="KW-1185">Reference proteome</keyword>
<dbReference type="PANTHER" id="PTHR31218">
    <property type="entry name" value="WAT1-RELATED PROTEIN"/>
    <property type="match status" value="1"/>
</dbReference>
<feature type="domain" description="EamA" evidence="7">
    <location>
        <begin position="158"/>
        <end position="296"/>
    </location>
</feature>
<organism evidence="8 9">
    <name type="scientific">Corchorus capsularis</name>
    <name type="common">Jute</name>
    <dbReference type="NCBI Taxonomy" id="210143"/>
    <lineage>
        <taxon>Eukaryota</taxon>
        <taxon>Viridiplantae</taxon>
        <taxon>Streptophyta</taxon>
        <taxon>Embryophyta</taxon>
        <taxon>Tracheophyta</taxon>
        <taxon>Spermatophyta</taxon>
        <taxon>Magnoliopsida</taxon>
        <taxon>eudicotyledons</taxon>
        <taxon>Gunneridae</taxon>
        <taxon>Pentapetalae</taxon>
        <taxon>rosids</taxon>
        <taxon>malvids</taxon>
        <taxon>Malvales</taxon>
        <taxon>Malvaceae</taxon>
        <taxon>Grewioideae</taxon>
        <taxon>Apeibeae</taxon>
        <taxon>Corchorus</taxon>
    </lineage>
</organism>
<dbReference type="Pfam" id="PF00892">
    <property type="entry name" value="EamA"/>
    <property type="match status" value="1"/>
</dbReference>
<comment type="caution">
    <text evidence="8">The sequence shown here is derived from an EMBL/GenBank/DDBJ whole genome shotgun (WGS) entry which is preliminary data.</text>
</comment>
<dbReference type="InterPro" id="IPR030184">
    <property type="entry name" value="WAT1-related"/>
</dbReference>
<keyword evidence="3 6" id="KW-0812">Transmembrane</keyword>
<evidence type="ECO:0000256" key="2">
    <source>
        <dbReference type="ARBA" id="ARBA00007635"/>
    </source>
</evidence>
<dbReference type="OrthoDB" id="1728340at2759"/>
<feature type="transmembrane region" description="Helical" evidence="6">
    <location>
        <begin position="39"/>
        <end position="59"/>
    </location>
</feature>
<evidence type="ECO:0000313" key="9">
    <source>
        <dbReference type="Proteomes" id="UP000188268"/>
    </source>
</evidence>
<proteinExistence type="inferred from homology"/>
<evidence type="ECO:0000256" key="3">
    <source>
        <dbReference type="ARBA" id="ARBA00022692"/>
    </source>
</evidence>
<accession>A0A1R3GSG6</accession>
<evidence type="ECO:0000313" key="8">
    <source>
        <dbReference type="EMBL" id="OMO61054.1"/>
    </source>
</evidence>
<feature type="transmembrane region" description="Helical" evidence="6">
    <location>
        <begin position="79"/>
        <end position="99"/>
    </location>
</feature>
<comment type="similarity">
    <text evidence="2 6">Belongs to the drug/metabolite transporter (DMT) superfamily. Plant drug/metabolite exporter (P-DME) (TC 2.A.7.4) family.</text>
</comment>
<dbReference type="InterPro" id="IPR037185">
    <property type="entry name" value="EmrE-like"/>
</dbReference>
<dbReference type="SUPFAM" id="SSF103481">
    <property type="entry name" value="Multidrug resistance efflux transporter EmrE"/>
    <property type="match status" value="1"/>
</dbReference>
<feature type="transmembrane region" description="Helical" evidence="6">
    <location>
        <begin position="188"/>
        <end position="209"/>
    </location>
</feature>
<keyword evidence="5 6" id="KW-0472">Membrane</keyword>
<evidence type="ECO:0000256" key="5">
    <source>
        <dbReference type="ARBA" id="ARBA00023136"/>
    </source>
</evidence>
<dbReference type="GO" id="GO:0022857">
    <property type="term" value="F:transmembrane transporter activity"/>
    <property type="evidence" value="ECO:0007669"/>
    <property type="project" value="InterPro"/>
</dbReference>
<keyword evidence="4 6" id="KW-1133">Transmembrane helix</keyword>
<gene>
    <name evidence="8" type="ORF">CCACVL1_23760</name>
</gene>
<dbReference type="Proteomes" id="UP000188268">
    <property type="component" value="Unassembled WGS sequence"/>
</dbReference>
<sequence length="349" mass="37877">MGGWEDNKPVMAMVGVQLCYAGATLFTKAAILQGLSPRVLVVYRQALATLAVAPIAYISRVTINQNMYYEGLDLATSSIASAMPNLVPAITFLLASIFGLEKVNVLSLRSIAKIVGTIICVSGAIFMALFKGPKLLNSQIQPAGKSLIIEWEGENLLLGCVFLLGSACCWSIWLILQVPASASYPDHVSLSAWMCFIGTLQSAAVTLFLEPDIEAWTLHSSFELFSCLFVGILGSGLSFFLQAWCIAQRGPLFSAMFNPLCTVIVTILAALFLHEEIYMGSLIGAVGIIGGLYIVLWGKAEDLQVIRNQTDTESQNDQISTSMKTNLIDESNLQTSYKIDLEEPLLSDR</sequence>
<feature type="transmembrane region" description="Helical" evidence="6">
    <location>
        <begin position="111"/>
        <end position="130"/>
    </location>
</feature>
<dbReference type="InterPro" id="IPR000620">
    <property type="entry name" value="EamA_dom"/>
</dbReference>
<feature type="transmembrane region" description="Helical" evidence="6">
    <location>
        <begin position="252"/>
        <end position="271"/>
    </location>
</feature>
<feature type="transmembrane region" description="Helical" evidence="6">
    <location>
        <begin position="12"/>
        <end position="32"/>
    </location>
</feature>
<evidence type="ECO:0000256" key="6">
    <source>
        <dbReference type="RuleBase" id="RU363077"/>
    </source>
</evidence>
<comment type="subcellular location">
    <subcellularLocation>
        <location evidence="1 6">Membrane</location>
        <topology evidence="1 6">Multi-pass membrane protein</topology>
    </subcellularLocation>
</comment>
<dbReference type="AlphaFoldDB" id="A0A1R3GSG6"/>
<reference evidence="8 9" key="1">
    <citation type="submission" date="2013-09" db="EMBL/GenBank/DDBJ databases">
        <title>Corchorus capsularis genome sequencing.</title>
        <authorList>
            <person name="Alam M."/>
            <person name="Haque M.S."/>
            <person name="Islam M.S."/>
            <person name="Emdad E.M."/>
            <person name="Islam M.M."/>
            <person name="Ahmed B."/>
            <person name="Halim A."/>
            <person name="Hossen Q.M.M."/>
            <person name="Hossain M.Z."/>
            <person name="Ahmed R."/>
            <person name="Khan M.M."/>
            <person name="Islam R."/>
            <person name="Rashid M.M."/>
            <person name="Khan S.A."/>
            <person name="Rahman M.S."/>
            <person name="Alam M."/>
        </authorList>
    </citation>
    <scope>NUCLEOTIDE SEQUENCE [LARGE SCALE GENOMIC DNA]</scope>
    <source>
        <strain evidence="9">cv. CVL-1</strain>
        <tissue evidence="8">Whole seedling</tissue>
    </source>
</reference>
<dbReference type="EMBL" id="AWWV01013588">
    <property type="protein sequence ID" value="OMO61054.1"/>
    <property type="molecule type" value="Genomic_DNA"/>
</dbReference>
<feature type="transmembrane region" description="Helical" evidence="6">
    <location>
        <begin position="156"/>
        <end position="176"/>
    </location>
</feature>
<dbReference type="OMA" id="WCIAQRG"/>
<name>A0A1R3GSG6_COCAP</name>
<dbReference type="GO" id="GO:0016020">
    <property type="term" value="C:membrane"/>
    <property type="evidence" value="ECO:0007669"/>
    <property type="project" value="UniProtKB-SubCell"/>
</dbReference>
<feature type="transmembrane region" description="Helical" evidence="6">
    <location>
        <begin position="221"/>
        <end position="240"/>
    </location>
</feature>
<dbReference type="Gramene" id="OMO61054">
    <property type="protein sequence ID" value="OMO61054"/>
    <property type="gene ID" value="CCACVL1_23760"/>
</dbReference>
<evidence type="ECO:0000256" key="1">
    <source>
        <dbReference type="ARBA" id="ARBA00004141"/>
    </source>
</evidence>